<name>A0A1G7X5U3_ANETH</name>
<dbReference type="Proteomes" id="UP000198956">
    <property type="component" value="Unassembled WGS sequence"/>
</dbReference>
<reference evidence="2 3" key="1">
    <citation type="submission" date="2016-10" db="EMBL/GenBank/DDBJ databases">
        <authorList>
            <person name="de Groot N.N."/>
        </authorList>
    </citation>
    <scope>NUCLEOTIDE SEQUENCE [LARGE SCALE GENOMIC DNA]</scope>
    <source>
        <strain evidence="2 3">L 420-91</strain>
    </source>
</reference>
<keyword evidence="1" id="KW-0732">Signal</keyword>
<evidence type="ECO:0000313" key="3">
    <source>
        <dbReference type="Proteomes" id="UP000198956"/>
    </source>
</evidence>
<gene>
    <name evidence="2" type="ORF">SAMN04489735_100315</name>
</gene>
<organism evidence="2 3">
    <name type="scientific">Aneurinibacillus thermoaerophilus</name>
    <dbReference type="NCBI Taxonomy" id="143495"/>
    <lineage>
        <taxon>Bacteria</taxon>
        <taxon>Bacillati</taxon>
        <taxon>Bacillota</taxon>
        <taxon>Bacilli</taxon>
        <taxon>Bacillales</taxon>
        <taxon>Paenibacillaceae</taxon>
        <taxon>Aneurinibacillus group</taxon>
        <taxon>Aneurinibacillus</taxon>
    </lineage>
</organism>
<dbReference type="PROSITE" id="PS51257">
    <property type="entry name" value="PROKAR_LIPOPROTEIN"/>
    <property type="match status" value="1"/>
</dbReference>
<dbReference type="AlphaFoldDB" id="A0A1G7X5U3"/>
<feature type="signal peptide" evidence="1">
    <location>
        <begin position="1"/>
        <end position="23"/>
    </location>
</feature>
<feature type="chain" id="PRO_5011489482" evidence="1">
    <location>
        <begin position="24"/>
        <end position="202"/>
    </location>
</feature>
<protein>
    <submittedName>
        <fullName evidence="2">Uncharacterized protein</fullName>
    </submittedName>
</protein>
<accession>A0A1G7X5U3</accession>
<dbReference type="RefSeq" id="WP_254778204.1">
    <property type="nucleotide sequence ID" value="NZ_FNDE01000003.1"/>
</dbReference>
<evidence type="ECO:0000256" key="1">
    <source>
        <dbReference type="SAM" id="SignalP"/>
    </source>
</evidence>
<sequence>MKQLCKHFVCIFLLLGCDLPATAQYNMIPKFIINSQPTTNVKELINSSTIIAFGKFDAANQKQPTGKRVEGGELVNFVQSFHVKKFLKGTGPRSIRVLSTGIEPLPDPSHPLNKVYPGPMAEGEYVCFLTSVAGTHLYTIIGGWQGVYPVHEGKVISLEQSGYSEFNQLTLQELEKKIQAAVFIERPYTFRPVDFLHHVPRT</sequence>
<proteinExistence type="predicted"/>
<evidence type="ECO:0000313" key="2">
    <source>
        <dbReference type="EMBL" id="SDG79491.1"/>
    </source>
</evidence>
<dbReference type="EMBL" id="FNDE01000003">
    <property type="protein sequence ID" value="SDG79491.1"/>
    <property type="molecule type" value="Genomic_DNA"/>
</dbReference>